<keyword evidence="3" id="KW-1185">Reference proteome</keyword>
<dbReference type="Proteomes" id="UP000231823">
    <property type="component" value="Chromosome"/>
</dbReference>
<protein>
    <submittedName>
        <fullName evidence="2">Uncharacterized protein</fullName>
    </submittedName>
</protein>
<keyword evidence="1" id="KW-0472">Membrane</keyword>
<proteinExistence type="predicted"/>
<keyword evidence="1" id="KW-0812">Transmembrane</keyword>
<evidence type="ECO:0000256" key="1">
    <source>
        <dbReference type="SAM" id="Phobius"/>
    </source>
</evidence>
<keyword evidence="1" id="KW-1133">Transmembrane helix</keyword>
<feature type="transmembrane region" description="Helical" evidence="1">
    <location>
        <begin position="9"/>
        <end position="29"/>
    </location>
</feature>
<reference evidence="2 3" key="1">
    <citation type="submission" date="2017-12" db="EMBL/GenBank/DDBJ databases">
        <title>Complete genome sequence of Spiroplasma floricola 23-6 (ATCC 29989).</title>
        <authorList>
            <person name="Tsai Y.-M."/>
            <person name="Wu P.-S."/>
            <person name="Lo W.-S."/>
            <person name="Kuo C.-H."/>
        </authorList>
    </citation>
    <scope>NUCLEOTIDE SEQUENCE [LARGE SCALE GENOMIC DNA]</scope>
    <source>
        <strain evidence="2 3">23-6</strain>
    </source>
</reference>
<feature type="transmembrane region" description="Helical" evidence="1">
    <location>
        <begin position="84"/>
        <end position="106"/>
    </location>
</feature>
<organism evidence="2 3">
    <name type="scientific">Spiroplasma floricola 23-6</name>
    <dbReference type="NCBI Taxonomy" id="1336749"/>
    <lineage>
        <taxon>Bacteria</taxon>
        <taxon>Bacillati</taxon>
        <taxon>Mycoplasmatota</taxon>
        <taxon>Mollicutes</taxon>
        <taxon>Entomoplasmatales</taxon>
        <taxon>Spiroplasmataceae</taxon>
        <taxon>Spiroplasma</taxon>
    </lineage>
</organism>
<dbReference type="InterPro" id="IPR049713">
    <property type="entry name" value="Pr6Pr-like"/>
</dbReference>
<gene>
    <name evidence="2" type="ORF">SFLOR_v1c09990</name>
</gene>
<feature type="transmembrane region" description="Helical" evidence="1">
    <location>
        <begin position="248"/>
        <end position="273"/>
    </location>
</feature>
<dbReference type="RefSeq" id="WP_100916999.1">
    <property type="nucleotide sequence ID" value="NZ_CP025057.1"/>
</dbReference>
<dbReference type="OrthoDB" id="390280at2"/>
<dbReference type="AlphaFoldDB" id="A0A2K8SF05"/>
<feature type="transmembrane region" description="Helical" evidence="1">
    <location>
        <begin position="118"/>
        <end position="138"/>
    </location>
</feature>
<dbReference type="KEGG" id="sfz:SFLOR_v1c09990"/>
<accession>A0A2K8SF05</accession>
<evidence type="ECO:0000313" key="2">
    <source>
        <dbReference type="EMBL" id="AUB32047.1"/>
    </source>
</evidence>
<feature type="transmembrane region" description="Helical" evidence="1">
    <location>
        <begin position="150"/>
        <end position="171"/>
    </location>
</feature>
<name>A0A2K8SF05_9MOLU</name>
<dbReference type="EMBL" id="CP025057">
    <property type="protein sequence ID" value="AUB32047.1"/>
    <property type="molecule type" value="Genomic_DNA"/>
</dbReference>
<evidence type="ECO:0000313" key="3">
    <source>
        <dbReference type="Proteomes" id="UP000231823"/>
    </source>
</evidence>
<feature type="transmembrane region" description="Helical" evidence="1">
    <location>
        <begin position="49"/>
        <end position="72"/>
    </location>
</feature>
<sequence>MKLNKDFEFSLKVMVLILLISFLILDFVLQIYSPKKNLEGLPAIERLNIYYSFFTTQSNYAVVLYLVAALFMKRIYNSKPVFGIELAMTVYITVTMLVFWFGLLASSDEMDAYYPSNWISTMVLHLCIPSIMIGYFLLSCGDQYFSARRYSKFALPLTCTYPAGYLAFAMIRGEIRFNYYSPELFKKIYSLPADSWFWTNIWNSDNGVIDQTRHFSQQMWYPYWFLNIHQFKLEANGTVFSENLLPQWFILLVFVISCFAITFLVVGLQFVYLSWNNKKFYRWHDIEGNLITSEEHAYRKQKAKLKKSTAKNEYKMTLLHKKTAYKVFLKSIKSLPKKERIKKRKEYFKARFLEEKVKKAAIKQQKILKKANKEQIKRFIVSLNYKDRPFVKENLREAERYKKLVKKGVIIFKTKYVD</sequence>
<dbReference type="NCBIfam" id="NF038065">
    <property type="entry name" value="Pr6Pr"/>
    <property type="match status" value="1"/>
</dbReference>